<accession>A0A3M7RMS0</accession>
<name>A0A3M7RMS0_BRAPC</name>
<organism evidence="1 2">
    <name type="scientific">Brachionus plicatilis</name>
    <name type="common">Marine rotifer</name>
    <name type="synonym">Brachionus muelleri</name>
    <dbReference type="NCBI Taxonomy" id="10195"/>
    <lineage>
        <taxon>Eukaryota</taxon>
        <taxon>Metazoa</taxon>
        <taxon>Spiralia</taxon>
        <taxon>Gnathifera</taxon>
        <taxon>Rotifera</taxon>
        <taxon>Eurotatoria</taxon>
        <taxon>Monogononta</taxon>
        <taxon>Pseudotrocha</taxon>
        <taxon>Ploima</taxon>
        <taxon>Brachionidae</taxon>
        <taxon>Brachionus</taxon>
    </lineage>
</organism>
<reference evidence="1 2" key="1">
    <citation type="journal article" date="2018" name="Sci. Rep.">
        <title>Genomic signatures of local adaptation to the degree of environmental predictability in rotifers.</title>
        <authorList>
            <person name="Franch-Gras L."/>
            <person name="Hahn C."/>
            <person name="Garcia-Roger E.M."/>
            <person name="Carmona M.J."/>
            <person name="Serra M."/>
            <person name="Gomez A."/>
        </authorList>
    </citation>
    <scope>NUCLEOTIDE SEQUENCE [LARGE SCALE GENOMIC DNA]</scope>
    <source>
        <strain evidence="1">HYR1</strain>
    </source>
</reference>
<dbReference type="Proteomes" id="UP000276133">
    <property type="component" value="Unassembled WGS sequence"/>
</dbReference>
<evidence type="ECO:0000313" key="2">
    <source>
        <dbReference type="Proteomes" id="UP000276133"/>
    </source>
</evidence>
<comment type="caution">
    <text evidence="1">The sequence shown here is derived from an EMBL/GenBank/DDBJ whole genome shotgun (WGS) entry which is preliminary data.</text>
</comment>
<protein>
    <submittedName>
        <fullName evidence="1">Uncharacterized protein</fullName>
    </submittedName>
</protein>
<evidence type="ECO:0000313" key="1">
    <source>
        <dbReference type="EMBL" id="RNA24588.1"/>
    </source>
</evidence>
<proteinExistence type="predicted"/>
<dbReference type="EMBL" id="REGN01003094">
    <property type="protein sequence ID" value="RNA24588.1"/>
    <property type="molecule type" value="Genomic_DNA"/>
</dbReference>
<dbReference type="AlphaFoldDB" id="A0A3M7RMS0"/>
<keyword evidence="2" id="KW-1185">Reference proteome</keyword>
<sequence length="68" mass="7812">MRELKAVVTTGTGGPLLYAEAGQMMLANQTRNKHKLVKFSKLPGKKRMHKRTPLKIDTIVARWYIEFL</sequence>
<gene>
    <name evidence="1" type="ORF">BpHYR1_051565</name>
</gene>